<organism evidence="1">
    <name type="scientific">marine sediment metagenome</name>
    <dbReference type="NCBI Taxonomy" id="412755"/>
    <lineage>
        <taxon>unclassified sequences</taxon>
        <taxon>metagenomes</taxon>
        <taxon>ecological metagenomes</taxon>
    </lineage>
</organism>
<dbReference type="AlphaFoldDB" id="X0X6R0"/>
<comment type="caution">
    <text evidence="1">The sequence shown here is derived from an EMBL/GenBank/DDBJ whole genome shotgun (WGS) entry which is preliminary data.</text>
</comment>
<feature type="non-terminal residue" evidence="1">
    <location>
        <position position="50"/>
    </location>
</feature>
<dbReference type="EMBL" id="BARS01040711">
    <property type="protein sequence ID" value="GAG38720.1"/>
    <property type="molecule type" value="Genomic_DNA"/>
</dbReference>
<accession>X0X6R0</accession>
<sequence length="50" mass="5313">MSRFILFWALLVLLAAPAWAANTTKYPSTLVDAACTDTEDTPTAVTPGLS</sequence>
<reference evidence="1" key="1">
    <citation type="journal article" date="2014" name="Front. Microbiol.">
        <title>High frequency of phylogenetically diverse reductive dehalogenase-homologous genes in deep subseafloor sedimentary metagenomes.</title>
        <authorList>
            <person name="Kawai M."/>
            <person name="Futagami T."/>
            <person name="Toyoda A."/>
            <person name="Takaki Y."/>
            <person name="Nishi S."/>
            <person name="Hori S."/>
            <person name="Arai W."/>
            <person name="Tsubouchi T."/>
            <person name="Morono Y."/>
            <person name="Uchiyama I."/>
            <person name="Ito T."/>
            <person name="Fujiyama A."/>
            <person name="Inagaki F."/>
            <person name="Takami H."/>
        </authorList>
    </citation>
    <scope>NUCLEOTIDE SEQUENCE</scope>
    <source>
        <strain evidence="1">Expedition CK06-06</strain>
    </source>
</reference>
<name>X0X6R0_9ZZZZ</name>
<evidence type="ECO:0000313" key="1">
    <source>
        <dbReference type="EMBL" id="GAG38720.1"/>
    </source>
</evidence>
<protein>
    <submittedName>
        <fullName evidence="1">Uncharacterized protein</fullName>
    </submittedName>
</protein>
<proteinExistence type="predicted"/>
<gene>
    <name evidence="1" type="ORF">S01H1_62024</name>
</gene>